<keyword evidence="5 6" id="KW-0472">Membrane</keyword>
<evidence type="ECO:0000256" key="6">
    <source>
        <dbReference type="SAM" id="Phobius"/>
    </source>
</evidence>
<keyword evidence="4 6" id="KW-1133">Transmembrane helix</keyword>
<dbReference type="AlphaFoldDB" id="A0A2M7V4L9"/>
<evidence type="ECO:0000313" key="9">
    <source>
        <dbReference type="EMBL" id="PIZ93495.1"/>
    </source>
</evidence>
<feature type="transmembrane region" description="Helical" evidence="6">
    <location>
        <begin position="397"/>
        <end position="416"/>
    </location>
</feature>
<evidence type="ECO:0000256" key="3">
    <source>
        <dbReference type="ARBA" id="ARBA00022692"/>
    </source>
</evidence>
<keyword evidence="2" id="KW-1003">Cell membrane</keyword>
<dbReference type="InterPro" id="IPR052159">
    <property type="entry name" value="Competence_DNA_uptake"/>
</dbReference>
<evidence type="ECO:0000256" key="5">
    <source>
        <dbReference type="ARBA" id="ARBA00023136"/>
    </source>
</evidence>
<evidence type="ECO:0000256" key="4">
    <source>
        <dbReference type="ARBA" id="ARBA00022989"/>
    </source>
</evidence>
<dbReference type="NCBIfam" id="TIGR00360">
    <property type="entry name" value="ComEC_N-term"/>
    <property type="match status" value="1"/>
</dbReference>
<comment type="subcellular location">
    <subcellularLocation>
        <location evidence="1">Cell membrane</location>
        <topology evidence="1">Multi-pass membrane protein</topology>
    </subcellularLocation>
</comment>
<dbReference type="Pfam" id="PF13567">
    <property type="entry name" value="DUF4131"/>
    <property type="match status" value="1"/>
</dbReference>
<keyword evidence="3 6" id="KW-0812">Transmembrane</keyword>
<proteinExistence type="predicted"/>
<feature type="domain" description="ComEC/Rec2-related protein" evidence="7">
    <location>
        <begin position="243"/>
        <end position="506"/>
    </location>
</feature>
<feature type="transmembrane region" description="Helical" evidence="6">
    <location>
        <begin position="456"/>
        <end position="475"/>
    </location>
</feature>
<gene>
    <name evidence="9" type="ORF">COX83_01820</name>
</gene>
<accession>A0A2M7V4L9</accession>
<feature type="transmembrane region" description="Helical" evidence="6">
    <location>
        <begin position="38"/>
        <end position="55"/>
    </location>
</feature>
<dbReference type="PANTHER" id="PTHR30619">
    <property type="entry name" value="DNA INTERNALIZATION/COMPETENCE PROTEIN COMEC/REC2"/>
    <property type="match status" value="1"/>
</dbReference>
<name>A0A2M7V4L9_9BACT</name>
<evidence type="ECO:0000256" key="2">
    <source>
        <dbReference type="ARBA" id="ARBA00022475"/>
    </source>
</evidence>
<dbReference type="PANTHER" id="PTHR30619:SF7">
    <property type="entry name" value="BETA-LACTAMASE DOMAIN PROTEIN"/>
    <property type="match status" value="1"/>
</dbReference>
<feature type="domain" description="DUF4131" evidence="8">
    <location>
        <begin position="39"/>
        <end position="204"/>
    </location>
</feature>
<feature type="transmembrane region" description="Helical" evidence="6">
    <location>
        <begin position="487"/>
        <end position="504"/>
    </location>
</feature>
<evidence type="ECO:0000313" key="10">
    <source>
        <dbReference type="Proteomes" id="UP000230078"/>
    </source>
</evidence>
<dbReference type="Pfam" id="PF03772">
    <property type="entry name" value="Competence"/>
    <property type="match status" value="1"/>
</dbReference>
<sequence length="511" mass="57460">MMLSRIVTSKSKRFLIYCSGFLFGVATCSILDIQIDLLYVYIGIFAAIFFFIIFWKQHSLRFLSFFFLACILGILRYQIAFPLSSYDVSRYNGKEMELVGYVSAEPDVRMDGVRYIVAVDKQLTTNNPAFGRDPVQAKHWRDKQNISGRVYVKSGLYPRYSYGDRLQLVGCQLEAPEPVEDFAYDKYLARYSVFSICSGAKIEKIGIDGGNALFRGILWLKEAVAGRINTLWHEPYASFMAGLLYGYRGGLGQLNELFSRTGVTHIVAISGYNITLIATLLITFCISLAIPRKKAFWIVVFGIIVFLIFAGLSASVVRAGIMGILVLIAKQMGRTSRIGNVLMFTAVIMTLQNPFVLIYDAGFQLSFLSTVGLVYLSPKIETWFSCVPKVLGLQESIVATLSATIITLPLILFQFGRLSLVSLPVNMIILWIIPFIMMIGFFAVVVSMLFLPLAHILSWIAWGGMMYIVNIVRWFATLSFAAVDMRVPVWGMVCMYIVLAWFILRKKSSTT</sequence>
<evidence type="ECO:0000256" key="1">
    <source>
        <dbReference type="ARBA" id="ARBA00004651"/>
    </source>
</evidence>
<feature type="transmembrane region" description="Helical" evidence="6">
    <location>
        <begin position="266"/>
        <end position="290"/>
    </location>
</feature>
<organism evidence="9 10">
    <name type="scientific">Candidatus Magasanikbacteria bacterium CG_4_10_14_0_2_um_filter_41_31</name>
    <dbReference type="NCBI Taxonomy" id="1974639"/>
    <lineage>
        <taxon>Bacteria</taxon>
        <taxon>Candidatus Magasanikiibacteriota</taxon>
    </lineage>
</organism>
<evidence type="ECO:0000259" key="7">
    <source>
        <dbReference type="Pfam" id="PF03772"/>
    </source>
</evidence>
<dbReference type="Proteomes" id="UP000230078">
    <property type="component" value="Unassembled WGS sequence"/>
</dbReference>
<protein>
    <recommendedName>
        <fullName evidence="11">ComEC/Rec2-related protein domain-containing protein</fullName>
    </recommendedName>
</protein>
<feature type="transmembrane region" description="Helical" evidence="6">
    <location>
        <begin position="296"/>
        <end position="329"/>
    </location>
</feature>
<dbReference type="EMBL" id="PFPI01000024">
    <property type="protein sequence ID" value="PIZ93495.1"/>
    <property type="molecule type" value="Genomic_DNA"/>
</dbReference>
<evidence type="ECO:0000259" key="8">
    <source>
        <dbReference type="Pfam" id="PF13567"/>
    </source>
</evidence>
<evidence type="ECO:0008006" key="11">
    <source>
        <dbReference type="Google" id="ProtNLM"/>
    </source>
</evidence>
<dbReference type="GO" id="GO:0005886">
    <property type="term" value="C:plasma membrane"/>
    <property type="evidence" value="ECO:0007669"/>
    <property type="project" value="UniProtKB-SubCell"/>
</dbReference>
<reference evidence="10" key="1">
    <citation type="submission" date="2017-09" db="EMBL/GenBank/DDBJ databases">
        <title>Depth-based differentiation of microbial function through sediment-hosted aquifers and enrichment of novel symbionts in the deep terrestrial subsurface.</title>
        <authorList>
            <person name="Probst A.J."/>
            <person name="Ladd B."/>
            <person name="Jarett J.K."/>
            <person name="Geller-Mcgrath D.E."/>
            <person name="Sieber C.M.K."/>
            <person name="Emerson J.B."/>
            <person name="Anantharaman K."/>
            <person name="Thomas B.C."/>
            <person name="Malmstrom R."/>
            <person name="Stieglmeier M."/>
            <person name="Klingl A."/>
            <person name="Woyke T."/>
            <person name="Ryan C.M."/>
            <person name="Banfield J.F."/>
        </authorList>
    </citation>
    <scope>NUCLEOTIDE SEQUENCE [LARGE SCALE GENOMIC DNA]</scope>
</reference>
<dbReference type="InterPro" id="IPR004477">
    <property type="entry name" value="ComEC_N"/>
</dbReference>
<feature type="transmembrane region" description="Helical" evidence="6">
    <location>
        <begin position="428"/>
        <end position="450"/>
    </location>
</feature>
<comment type="caution">
    <text evidence="9">The sequence shown here is derived from an EMBL/GenBank/DDBJ whole genome shotgun (WGS) entry which is preliminary data.</text>
</comment>
<dbReference type="InterPro" id="IPR025405">
    <property type="entry name" value="DUF4131"/>
</dbReference>
<feature type="transmembrane region" description="Helical" evidence="6">
    <location>
        <begin position="62"/>
        <end position="79"/>
    </location>
</feature>